<organism evidence="6 7">
    <name type="scientific">Undibacterium seohonense</name>
    <dbReference type="NCBI Taxonomy" id="1344950"/>
    <lineage>
        <taxon>Bacteria</taxon>
        <taxon>Pseudomonadati</taxon>
        <taxon>Pseudomonadota</taxon>
        <taxon>Betaproteobacteria</taxon>
        <taxon>Burkholderiales</taxon>
        <taxon>Oxalobacteraceae</taxon>
        <taxon>Undibacterium</taxon>
    </lineage>
</organism>
<dbReference type="Pfam" id="PF00589">
    <property type="entry name" value="Phage_integrase"/>
    <property type="match status" value="1"/>
</dbReference>
<dbReference type="InterPro" id="IPR050090">
    <property type="entry name" value="Tyrosine_recombinase_XerCD"/>
</dbReference>
<evidence type="ECO:0000256" key="1">
    <source>
        <dbReference type="ARBA" id="ARBA00008857"/>
    </source>
</evidence>
<dbReference type="SUPFAM" id="SSF56349">
    <property type="entry name" value="DNA breaking-rejoining enzymes"/>
    <property type="match status" value="1"/>
</dbReference>
<evidence type="ECO:0000256" key="3">
    <source>
        <dbReference type="ARBA" id="ARBA00023125"/>
    </source>
</evidence>
<dbReference type="PANTHER" id="PTHR30349:SF41">
    <property type="entry name" value="INTEGRASE_RECOMBINASE PROTEIN MJ0367-RELATED"/>
    <property type="match status" value="1"/>
</dbReference>
<evidence type="ECO:0000259" key="5">
    <source>
        <dbReference type="PROSITE" id="PS51898"/>
    </source>
</evidence>
<keyword evidence="7" id="KW-1185">Reference proteome</keyword>
<accession>A0ABR6X9P8</accession>
<dbReference type="InterPro" id="IPR013762">
    <property type="entry name" value="Integrase-like_cat_sf"/>
</dbReference>
<proteinExistence type="inferred from homology"/>
<evidence type="ECO:0000313" key="6">
    <source>
        <dbReference type="EMBL" id="MBC3809659.1"/>
    </source>
</evidence>
<evidence type="ECO:0000256" key="2">
    <source>
        <dbReference type="ARBA" id="ARBA00022908"/>
    </source>
</evidence>
<name>A0ABR6X9P8_9BURK</name>
<gene>
    <name evidence="6" type="ORF">H8K52_20180</name>
</gene>
<comment type="similarity">
    <text evidence="1">Belongs to the 'phage' integrase family.</text>
</comment>
<feature type="domain" description="Tyr recombinase" evidence="5">
    <location>
        <begin position="1"/>
        <end position="61"/>
    </location>
</feature>
<dbReference type="Gene3D" id="1.10.443.10">
    <property type="entry name" value="Intergrase catalytic core"/>
    <property type="match status" value="1"/>
</dbReference>
<dbReference type="PANTHER" id="PTHR30349">
    <property type="entry name" value="PHAGE INTEGRASE-RELATED"/>
    <property type="match status" value="1"/>
</dbReference>
<dbReference type="PROSITE" id="PS51898">
    <property type="entry name" value="TYR_RECOMBINASE"/>
    <property type="match status" value="1"/>
</dbReference>
<comment type="caution">
    <text evidence="6">The sequence shown here is derived from an EMBL/GenBank/DDBJ whole genome shotgun (WGS) entry which is preliminary data.</text>
</comment>
<dbReference type="Proteomes" id="UP000648257">
    <property type="component" value="Unassembled WGS sequence"/>
</dbReference>
<reference evidence="6 7" key="1">
    <citation type="submission" date="2020-08" db="EMBL/GenBank/DDBJ databases">
        <title>Novel species isolated from subtropical streams in China.</title>
        <authorList>
            <person name="Lu H."/>
        </authorList>
    </citation>
    <scope>NUCLEOTIDE SEQUENCE [LARGE SCALE GENOMIC DNA]</scope>
    <source>
        <strain evidence="6 7">KACC 16656</strain>
    </source>
</reference>
<protein>
    <submittedName>
        <fullName evidence="6">Tyrosine-type recombinase/integrase</fullName>
    </submittedName>
</protein>
<evidence type="ECO:0000313" key="7">
    <source>
        <dbReference type="Proteomes" id="UP000648257"/>
    </source>
</evidence>
<dbReference type="InterPro" id="IPR011010">
    <property type="entry name" value="DNA_brk_join_enz"/>
</dbReference>
<sequence length="78" mass="9320">MRRYRFKKRISPHSLRHSYATHCIEAGINLSDLQQFLGHQSILTTTRYTHLTNHQTETAVERLNLLMSRLYIHWGEIK</sequence>
<dbReference type="EMBL" id="JACOFW010000046">
    <property type="protein sequence ID" value="MBC3809659.1"/>
    <property type="molecule type" value="Genomic_DNA"/>
</dbReference>
<keyword evidence="2" id="KW-0229">DNA integration</keyword>
<keyword evidence="3" id="KW-0238">DNA-binding</keyword>
<evidence type="ECO:0000256" key="4">
    <source>
        <dbReference type="ARBA" id="ARBA00023172"/>
    </source>
</evidence>
<keyword evidence="4" id="KW-0233">DNA recombination</keyword>
<dbReference type="InterPro" id="IPR002104">
    <property type="entry name" value="Integrase_catalytic"/>
</dbReference>